<keyword evidence="2" id="KW-1185">Reference proteome</keyword>
<dbReference type="EMBL" id="FQVT01000013">
    <property type="protein sequence ID" value="SHG48261.1"/>
    <property type="molecule type" value="Genomic_DNA"/>
</dbReference>
<organism evidence="1 2">
    <name type="scientific">Salegentibacter echinorum</name>
    <dbReference type="NCBI Taxonomy" id="1073325"/>
    <lineage>
        <taxon>Bacteria</taxon>
        <taxon>Pseudomonadati</taxon>
        <taxon>Bacteroidota</taxon>
        <taxon>Flavobacteriia</taxon>
        <taxon>Flavobacteriales</taxon>
        <taxon>Flavobacteriaceae</taxon>
        <taxon>Salegentibacter</taxon>
    </lineage>
</organism>
<gene>
    <name evidence="1" type="ORF">SAMN05444483_11359</name>
</gene>
<protein>
    <submittedName>
        <fullName evidence="1">Uncharacterized protein</fullName>
    </submittedName>
</protein>
<sequence length="77" mass="9136">MHTTTGEKEIPKIRADEFFRLHQGEFITYADGKDKKVQFKLADIQRVLPEESRQFSQEDLAVNFEQVYEEVRAIFEN</sequence>
<reference evidence="2" key="1">
    <citation type="submission" date="2016-11" db="EMBL/GenBank/DDBJ databases">
        <authorList>
            <person name="Varghese N."/>
            <person name="Submissions S."/>
        </authorList>
    </citation>
    <scope>NUCLEOTIDE SEQUENCE [LARGE SCALE GENOMIC DNA]</scope>
    <source>
        <strain evidence="2">DSM 24579</strain>
    </source>
</reference>
<evidence type="ECO:0000313" key="1">
    <source>
        <dbReference type="EMBL" id="SHG48261.1"/>
    </source>
</evidence>
<dbReference type="Proteomes" id="UP000183945">
    <property type="component" value="Unassembled WGS sequence"/>
</dbReference>
<proteinExistence type="predicted"/>
<accession>A0A1M5K6C8</accession>
<dbReference type="STRING" id="1073325.SAMN05444483_11359"/>
<name>A0A1M5K6C8_SALEC</name>
<dbReference type="AlphaFoldDB" id="A0A1M5K6C8"/>
<evidence type="ECO:0000313" key="2">
    <source>
        <dbReference type="Proteomes" id="UP000183945"/>
    </source>
</evidence>